<evidence type="ECO:0000256" key="3">
    <source>
        <dbReference type="ARBA" id="ARBA00023012"/>
    </source>
</evidence>
<dbReference type="RefSeq" id="WP_337317829.1">
    <property type="nucleotide sequence ID" value="NZ_JBBDGN010000002.1"/>
</dbReference>
<keyword evidence="8" id="KW-1185">Reference proteome</keyword>
<sequence length="387" mass="40509">MIRSRAGSTPVDSAPARSARADSPGAASAEGVRNPWERFGWLMAVVWLIFLAYPVRALWESTAPLPWLVLGWAALIAFGVLYVIGFIRGLRGAGGLGVPPSRQQWVIFFALIVCAALTIPAVGGNALSFLPFIMAFASYGLTRVSHWASFIASLIVTAVAVVVLPDGEDYLMVLAIIGLLGVVNTVSTWLIIRSAEAERLGLELATSEGREAVARDVHDLIGHSLTVVQLKAQLAARLIDVDPARAKAEIADVAALTAEALAGVRSTVSGARATTLAGQLASSREGLDAAGISLRIYGEPASLSPAQALTAAWILREATTNVLRHAHASSVAVVIEPGLLRIEDDGRGVAQPEGSGVRGMRDRAAAAGAGLVIRPRGEGGTRVEVAW</sequence>
<feature type="region of interest" description="Disordered" evidence="4">
    <location>
        <begin position="1"/>
        <end position="30"/>
    </location>
</feature>
<feature type="transmembrane region" description="Helical" evidence="5">
    <location>
        <begin position="107"/>
        <end position="132"/>
    </location>
</feature>
<evidence type="ECO:0000256" key="1">
    <source>
        <dbReference type="ARBA" id="ARBA00022679"/>
    </source>
</evidence>
<evidence type="ECO:0000256" key="4">
    <source>
        <dbReference type="SAM" id="MobiDB-lite"/>
    </source>
</evidence>
<keyword evidence="5" id="KW-0472">Membrane</keyword>
<feature type="compositionally biased region" description="Low complexity" evidence="4">
    <location>
        <begin position="12"/>
        <end position="29"/>
    </location>
</feature>
<dbReference type="Proteomes" id="UP001366085">
    <property type="component" value="Unassembled WGS sequence"/>
</dbReference>
<dbReference type="EMBL" id="JBBDGN010000002">
    <property type="protein sequence ID" value="MEJ1090870.1"/>
    <property type="molecule type" value="Genomic_DNA"/>
</dbReference>
<keyword evidence="2 7" id="KW-0418">Kinase</keyword>
<name>A0ABU8LIP2_9MICO</name>
<feature type="transmembrane region" description="Helical" evidence="5">
    <location>
        <begin position="170"/>
        <end position="192"/>
    </location>
</feature>
<keyword evidence="5" id="KW-0812">Transmembrane</keyword>
<dbReference type="InterPro" id="IPR011712">
    <property type="entry name" value="Sig_transdc_His_kin_sub3_dim/P"/>
</dbReference>
<dbReference type="CDD" id="cd16917">
    <property type="entry name" value="HATPase_UhpB-NarQ-NarX-like"/>
    <property type="match status" value="1"/>
</dbReference>
<feature type="transmembrane region" description="Helical" evidence="5">
    <location>
        <begin position="39"/>
        <end position="55"/>
    </location>
</feature>
<evidence type="ECO:0000313" key="8">
    <source>
        <dbReference type="Proteomes" id="UP001366085"/>
    </source>
</evidence>
<feature type="compositionally biased region" description="Polar residues" evidence="4">
    <location>
        <begin position="1"/>
        <end position="11"/>
    </location>
</feature>
<dbReference type="Pfam" id="PF07730">
    <property type="entry name" value="HisKA_3"/>
    <property type="match status" value="1"/>
</dbReference>
<accession>A0ABU8LIP2</accession>
<reference evidence="7 8" key="1">
    <citation type="submission" date="2024-02" db="EMBL/GenBank/DDBJ databases">
        <authorList>
            <person name="Saticioglu I.B."/>
        </authorList>
    </citation>
    <scope>NUCLEOTIDE SEQUENCE [LARGE SCALE GENOMIC DNA]</scope>
    <source>
        <strain evidence="7 8">Mu-43</strain>
    </source>
</reference>
<organism evidence="7 8">
    <name type="scientific">Microbacterium istanbulense</name>
    <dbReference type="NCBI Taxonomy" id="3122049"/>
    <lineage>
        <taxon>Bacteria</taxon>
        <taxon>Bacillati</taxon>
        <taxon>Actinomycetota</taxon>
        <taxon>Actinomycetes</taxon>
        <taxon>Micrococcales</taxon>
        <taxon>Microbacteriaceae</taxon>
        <taxon>Microbacterium</taxon>
    </lineage>
</organism>
<evidence type="ECO:0000313" key="7">
    <source>
        <dbReference type="EMBL" id="MEJ1090870.1"/>
    </source>
</evidence>
<proteinExistence type="predicted"/>
<dbReference type="InterPro" id="IPR050482">
    <property type="entry name" value="Sensor_HK_TwoCompSys"/>
</dbReference>
<gene>
    <name evidence="7" type="ORF">WDU93_04115</name>
</gene>
<feature type="transmembrane region" description="Helical" evidence="5">
    <location>
        <begin position="144"/>
        <end position="164"/>
    </location>
</feature>
<protein>
    <submittedName>
        <fullName evidence="7">Histidine kinase</fullName>
    </submittedName>
</protein>
<evidence type="ECO:0000256" key="2">
    <source>
        <dbReference type="ARBA" id="ARBA00022777"/>
    </source>
</evidence>
<evidence type="ECO:0000259" key="6">
    <source>
        <dbReference type="Pfam" id="PF07730"/>
    </source>
</evidence>
<dbReference type="Gene3D" id="3.30.565.10">
    <property type="entry name" value="Histidine kinase-like ATPase, C-terminal domain"/>
    <property type="match status" value="1"/>
</dbReference>
<dbReference type="PANTHER" id="PTHR24421">
    <property type="entry name" value="NITRATE/NITRITE SENSOR PROTEIN NARX-RELATED"/>
    <property type="match status" value="1"/>
</dbReference>
<keyword evidence="5" id="KW-1133">Transmembrane helix</keyword>
<keyword evidence="3" id="KW-0902">Two-component regulatory system</keyword>
<dbReference type="GO" id="GO:0016301">
    <property type="term" value="F:kinase activity"/>
    <property type="evidence" value="ECO:0007669"/>
    <property type="project" value="UniProtKB-KW"/>
</dbReference>
<dbReference type="InterPro" id="IPR036890">
    <property type="entry name" value="HATPase_C_sf"/>
</dbReference>
<dbReference type="Gene3D" id="1.20.5.1930">
    <property type="match status" value="1"/>
</dbReference>
<feature type="transmembrane region" description="Helical" evidence="5">
    <location>
        <begin position="67"/>
        <end position="87"/>
    </location>
</feature>
<dbReference type="SUPFAM" id="SSF55874">
    <property type="entry name" value="ATPase domain of HSP90 chaperone/DNA topoisomerase II/histidine kinase"/>
    <property type="match status" value="1"/>
</dbReference>
<dbReference type="PANTHER" id="PTHR24421:SF63">
    <property type="entry name" value="SENSOR HISTIDINE KINASE DESK"/>
    <property type="match status" value="1"/>
</dbReference>
<comment type="caution">
    <text evidence="7">The sequence shown here is derived from an EMBL/GenBank/DDBJ whole genome shotgun (WGS) entry which is preliminary data.</text>
</comment>
<evidence type="ECO:0000256" key="5">
    <source>
        <dbReference type="SAM" id="Phobius"/>
    </source>
</evidence>
<feature type="domain" description="Signal transduction histidine kinase subgroup 3 dimerisation and phosphoacceptor" evidence="6">
    <location>
        <begin position="210"/>
        <end position="275"/>
    </location>
</feature>
<keyword evidence="1" id="KW-0808">Transferase</keyword>